<dbReference type="AlphaFoldDB" id="A0A368GY96"/>
<keyword evidence="6" id="KW-1015">Disulfide bond</keyword>
<dbReference type="PRINTS" id="PR00480">
    <property type="entry name" value="ASTACIN"/>
</dbReference>
<feature type="active site" evidence="7">
    <location>
        <position position="73"/>
    </location>
</feature>
<dbReference type="InterPro" id="IPR024079">
    <property type="entry name" value="MetalloPept_cat_dom_sf"/>
</dbReference>
<evidence type="ECO:0000259" key="9">
    <source>
        <dbReference type="PROSITE" id="PS51864"/>
    </source>
</evidence>
<comment type="caution">
    <text evidence="10">The sequence shown here is derived from an EMBL/GenBank/DDBJ whole genome shotgun (WGS) entry which is preliminary data.</text>
</comment>
<name>A0A368GY96_ANCCA</name>
<feature type="binding site" evidence="7">
    <location>
        <position position="82"/>
    </location>
    <ligand>
        <name>Zn(2+)</name>
        <dbReference type="ChEBI" id="CHEBI:29105"/>
        <note>catalytic</note>
    </ligand>
</feature>
<dbReference type="PROSITE" id="PS51864">
    <property type="entry name" value="ASTACIN"/>
    <property type="match status" value="1"/>
</dbReference>
<feature type="binding site" evidence="7">
    <location>
        <position position="72"/>
    </location>
    <ligand>
        <name>Zn(2+)</name>
        <dbReference type="ChEBI" id="CHEBI:29105"/>
        <note>catalytic</note>
    </ligand>
</feature>
<evidence type="ECO:0000256" key="4">
    <source>
        <dbReference type="ARBA" id="ARBA00022833"/>
    </source>
</evidence>
<dbReference type="GO" id="GO:0008270">
    <property type="term" value="F:zinc ion binding"/>
    <property type="evidence" value="ECO:0007669"/>
    <property type="project" value="UniProtKB-UniRule"/>
</dbReference>
<evidence type="ECO:0000313" key="11">
    <source>
        <dbReference type="Proteomes" id="UP000252519"/>
    </source>
</evidence>
<dbReference type="InterPro" id="IPR006026">
    <property type="entry name" value="Peptidase_Metallo"/>
</dbReference>
<feature type="domain" description="Peptidase M12A" evidence="9">
    <location>
        <begin position="1"/>
        <end position="172"/>
    </location>
</feature>
<evidence type="ECO:0000313" key="10">
    <source>
        <dbReference type="EMBL" id="RCN48548.1"/>
    </source>
</evidence>
<dbReference type="PANTHER" id="PTHR10127:SF780">
    <property type="entry name" value="METALLOENDOPEPTIDASE"/>
    <property type="match status" value="1"/>
</dbReference>
<keyword evidence="2 7" id="KW-0479">Metal-binding</keyword>
<evidence type="ECO:0000256" key="7">
    <source>
        <dbReference type="PROSITE-ProRule" id="PRU01211"/>
    </source>
</evidence>
<organism evidence="10 11">
    <name type="scientific">Ancylostoma caninum</name>
    <name type="common">Dog hookworm</name>
    <dbReference type="NCBI Taxonomy" id="29170"/>
    <lineage>
        <taxon>Eukaryota</taxon>
        <taxon>Metazoa</taxon>
        <taxon>Ecdysozoa</taxon>
        <taxon>Nematoda</taxon>
        <taxon>Chromadorea</taxon>
        <taxon>Rhabditida</taxon>
        <taxon>Rhabditina</taxon>
        <taxon>Rhabditomorpha</taxon>
        <taxon>Strongyloidea</taxon>
        <taxon>Ancylostomatidae</taxon>
        <taxon>Ancylostomatinae</taxon>
        <taxon>Ancylostoma</taxon>
    </lineage>
</organism>
<evidence type="ECO:0000256" key="5">
    <source>
        <dbReference type="ARBA" id="ARBA00023049"/>
    </source>
</evidence>
<comment type="cofactor">
    <cofactor evidence="7 8">
        <name>Zn(2+)</name>
        <dbReference type="ChEBI" id="CHEBI:29105"/>
    </cofactor>
    <text evidence="7 8">Binds 1 zinc ion per subunit.</text>
</comment>
<gene>
    <name evidence="10" type="ORF">ANCCAN_05373</name>
</gene>
<dbReference type="GO" id="GO:0004222">
    <property type="term" value="F:metalloendopeptidase activity"/>
    <property type="evidence" value="ECO:0007669"/>
    <property type="project" value="UniProtKB-UniRule"/>
</dbReference>
<evidence type="ECO:0000256" key="2">
    <source>
        <dbReference type="ARBA" id="ARBA00022723"/>
    </source>
</evidence>
<keyword evidence="1 7" id="KW-0645">Protease</keyword>
<evidence type="ECO:0000256" key="3">
    <source>
        <dbReference type="ARBA" id="ARBA00022801"/>
    </source>
</evidence>
<comment type="caution">
    <text evidence="7">Lacks conserved residue(s) required for the propagation of feature annotation.</text>
</comment>
<dbReference type="InterPro" id="IPR001506">
    <property type="entry name" value="Peptidase_M12A"/>
</dbReference>
<dbReference type="EC" id="3.4.24.-" evidence="8"/>
<dbReference type="EMBL" id="JOJR01000045">
    <property type="protein sequence ID" value="RCN48548.1"/>
    <property type="molecule type" value="Genomic_DNA"/>
</dbReference>
<dbReference type="OrthoDB" id="10017459at2759"/>
<reference evidence="10 11" key="1">
    <citation type="submission" date="2014-10" db="EMBL/GenBank/DDBJ databases">
        <title>Draft genome of the hookworm Ancylostoma caninum.</title>
        <authorList>
            <person name="Mitreva M."/>
        </authorList>
    </citation>
    <scope>NUCLEOTIDE SEQUENCE [LARGE SCALE GENOMIC DNA]</scope>
    <source>
        <strain evidence="10 11">Baltimore</strain>
    </source>
</reference>
<feature type="binding site" evidence="7">
    <location>
        <position position="76"/>
    </location>
    <ligand>
        <name>Zn(2+)</name>
        <dbReference type="ChEBI" id="CHEBI:29105"/>
        <note>catalytic</note>
    </ligand>
</feature>
<proteinExistence type="predicted"/>
<accession>A0A368GY96</accession>
<dbReference type="Proteomes" id="UP000252519">
    <property type="component" value="Unassembled WGS sequence"/>
</dbReference>
<dbReference type="PANTHER" id="PTHR10127">
    <property type="entry name" value="DISCOIDIN, CUB, EGF, LAMININ , AND ZINC METALLOPROTEASE DOMAIN CONTAINING"/>
    <property type="match status" value="1"/>
</dbReference>
<keyword evidence="5 7" id="KW-0482">Metalloprotease</keyword>
<keyword evidence="4 7" id="KW-0862">Zinc</keyword>
<dbReference type="Pfam" id="PF01400">
    <property type="entry name" value="Astacin"/>
    <property type="match status" value="1"/>
</dbReference>
<sequence length="172" mass="19898">MIFEDETIRQAFVNATKLWEAGTCLEFKENGTATEGILVTQDLFENCYTDSDERNHIISLCEACSAVSDMAHEIGHALGLPHMQNRRDRDNYIIVNWTNVKVSVRFLEFCYQKQHQGSVEIQNEYNAMALSHKFDLINPPITLEEHEKQYIKMEEDEEAQYGIPYDLGSIMQ</sequence>
<keyword evidence="11" id="KW-1185">Reference proteome</keyword>
<dbReference type="Gene3D" id="3.40.390.10">
    <property type="entry name" value="Collagenase (Catalytic Domain)"/>
    <property type="match status" value="1"/>
</dbReference>
<keyword evidence="3 7" id="KW-0378">Hydrolase</keyword>
<dbReference type="SMART" id="SM00235">
    <property type="entry name" value="ZnMc"/>
    <property type="match status" value="1"/>
</dbReference>
<protein>
    <recommendedName>
        <fullName evidence="8">Metalloendopeptidase</fullName>
        <ecNumber evidence="8">3.4.24.-</ecNumber>
    </recommendedName>
</protein>
<dbReference type="GO" id="GO:0006508">
    <property type="term" value="P:proteolysis"/>
    <property type="evidence" value="ECO:0007669"/>
    <property type="project" value="UniProtKB-KW"/>
</dbReference>
<evidence type="ECO:0000256" key="1">
    <source>
        <dbReference type="ARBA" id="ARBA00022670"/>
    </source>
</evidence>
<dbReference type="SUPFAM" id="SSF55486">
    <property type="entry name" value="Metalloproteases ('zincins'), catalytic domain"/>
    <property type="match status" value="1"/>
</dbReference>
<evidence type="ECO:0000256" key="6">
    <source>
        <dbReference type="ARBA" id="ARBA00023157"/>
    </source>
</evidence>
<evidence type="ECO:0000256" key="8">
    <source>
        <dbReference type="RuleBase" id="RU361183"/>
    </source>
</evidence>